<name>A0A1I7SAM3_BURXY</name>
<dbReference type="Proteomes" id="UP000095284">
    <property type="component" value="Unplaced"/>
</dbReference>
<feature type="signal peptide" evidence="2">
    <location>
        <begin position="1"/>
        <end position="22"/>
    </location>
</feature>
<protein>
    <submittedName>
        <fullName evidence="3">(pine wood nematode) hypothetical protein</fullName>
    </submittedName>
</protein>
<dbReference type="WBParaSite" id="BXY_1007000.1">
    <property type="protein sequence ID" value="BXY_1007000.1"/>
    <property type="gene ID" value="BXY_1007000"/>
</dbReference>
<reference evidence="4" key="2">
    <citation type="submission" date="2020-08" db="EMBL/GenBank/DDBJ databases">
        <authorList>
            <person name="Kikuchi T."/>
        </authorList>
    </citation>
    <scope>NUCLEOTIDE SEQUENCE</scope>
    <source>
        <strain evidence="3">Ka4C1</strain>
    </source>
</reference>
<evidence type="ECO:0000313" key="5">
    <source>
        <dbReference type="Proteomes" id="UP000095284"/>
    </source>
</evidence>
<sequence length="120" mass="12908">MVGRSSTLLIFIVTVIYARSFAEENQADPSPPQPPTDSPQQLLSRQTPARRPGGGLGPDDGHQAGEPQGFREGEHHEQPEREPASTPTKEPEVSITIEKSAANMVGIIPFVVLVAAFLVQ</sequence>
<dbReference type="EMBL" id="CAJFDI010000001">
    <property type="protein sequence ID" value="CAD5207754.1"/>
    <property type="molecule type" value="Genomic_DNA"/>
</dbReference>
<dbReference type="EMBL" id="CAJFCV020000001">
    <property type="protein sequence ID" value="CAG9079178.1"/>
    <property type="molecule type" value="Genomic_DNA"/>
</dbReference>
<evidence type="ECO:0000313" key="3">
    <source>
        <dbReference type="EMBL" id="CAD5207754.1"/>
    </source>
</evidence>
<keyword evidence="2" id="KW-0732">Signal</keyword>
<feature type="compositionally biased region" description="Basic and acidic residues" evidence="1">
    <location>
        <begin position="59"/>
        <end position="83"/>
    </location>
</feature>
<dbReference type="AlphaFoldDB" id="A0A1I7SAM3"/>
<feature type="chain" id="PRO_5036022125" evidence="2">
    <location>
        <begin position="23"/>
        <end position="120"/>
    </location>
</feature>
<evidence type="ECO:0000313" key="4">
    <source>
        <dbReference type="EMBL" id="CAG9079178.1"/>
    </source>
</evidence>
<evidence type="ECO:0000256" key="2">
    <source>
        <dbReference type="SAM" id="SignalP"/>
    </source>
</evidence>
<evidence type="ECO:0000313" key="6">
    <source>
        <dbReference type="Proteomes" id="UP000659654"/>
    </source>
</evidence>
<keyword evidence="6" id="KW-1185">Reference proteome</keyword>
<organism evidence="5 7">
    <name type="scientific">Bursaphelenchus xylophilus</name>
    <name type="common">Pinewood nematode worm</name>
    <name type="synonym">Aphelenchoides xylophilus</name>
    <dbReference type="NCBI Taxonomy" id="6326"/>
    <lineage>
        <taxon>Eukaryota</taxon>
        <taxon>Metazoa</taxon>
        <taxon>Ecdysozoa</taxon>
        <taxon>Nematoda</taxon>
        <taxon>Chromadorea</taxon>
        <taxon>Rhabditida</taxon>
        <taxon>Tylenchina</taxon>
        <taxon>Tylenchomorpha</taxon>
        <taxon>Aphelenchoidea</taxon>
        <taxon>Aphelenchoididae</taxon>
        <taxon>Bursaphelenchus</taxon>
    </lineage>
</organism>
<dbReference type="Proteomes" id="UP000582659">
    <property type="component" value="Unassembled WGS sequence"/>
</dbReference>
<dbReference type="Proteomes" id="UP000659654">
    <property type="component" value="Unassembled WGS sequence"/>
</dbReference>
<proteinExistence type="predicted"/>
<accession>A0A1I7SAM3</accession>
<reference evidence="7" key="1">
    <citation type="submission" date="2016-11" db="UniProtKB">
        <authorList>
            <consortium name="WormBaseParasite"/>
        </authorList>
    </citation>
    <scope>IDENTIFICATION</scope>
</reference>
<feature type="region of interest" description="Disordered" evidence="1">
    <location>
        <begin position="24"/>
        <end position="94"/>
    </location>
</feature>
<evidence type="ECO:0000313" key="7">
    <source>
        <dbReference type="WBParaSite" id="BXY_1007000.1"/>
    </source>
</evidence>
<gene>
    <name evidence="3" type="ORF">BXYJ_LOCUS83</name>
</gene>
<evidence type="ECO:0000256" key="1">
    <source>
        <dbReference type="SAM" id="MobiDB-lite"/>
    </source>
</evidence>